<evidence type="ECO:0000256" key="7">
    <source>
        <dbReference type="RuleBase" id="RU000471"/>
    </source>
</evidence>
<dbReference type="InterPro" id="IPR018086">
    <property type="entry name" value="NADH_UbQ_OxRdtase_su1_CS"/>
</dbReference>
<dbReference type="EC" id="7.1.1.2" evidence="8"/>
<dbReference type="Pfam" id="PF00146">
    <property type="entry name" value="NADHdh"/>
    <property type="match status" value="1"/>
</dbReference>
<dbReference type="PANTHER" id="PTHR11432:SF3">
    <property type="entry name" value="NADH-UBIQUINONE OXIDOREDUCTASE CHAIN 1"/>
    <property type="match status" value="1"/>
</dbReference>
<dbReference type="GO" id="GO:0009060">
    <property type="term" value="P:aerobic respiration"/>
    <property type="evidence" value="ECO:0007669"/>
    <property type="project" value="TreeGrafter"/>
</dbReference>
<dbReference type="EMBL" id="MT254059">
    <property type="protein sequence ID" value="QOE56573.1"/>
    <property type="molecule type" value="Genomic_DNA"/>
</dbReference>
<feature type="chain" id="PRO_5032353762" description="NADH-ubiquinone oxidoreductase chain 1" evidence="10">
    <location>
        <begin position="16"/>
        <end position="310"/>
    </location>
</feature>
<evidence type="ECO:0000313" key="11">
    <source>
        <dbReference type="EMBL" id="QOE56573.1"/>
    </source>
</evidence>
<evidence type="ECO:0000256" key="9">
    <source>
        <dbReference type="SAM" id="Phobius"/>
    </source>
</evidence>
<dbReference type="GO" id="GO:0008137">
    <property type="term" value="F:NADH dehydrogenase (ubiquinone) activity"/>
    <property type="evidence" value="ECO:0007669"/>
    <property type="project" value="UniProtKB-EC"/>
</dbReference>
<keyword evidence="8 11" id="KW-0496">Mitochondrion</keyword>
<keyword evidence="8" id="KW-0830">Ubiquinone</keyword>
<feature type="transmembrane region" description="Helical" evidence="9">
    <location>
        <begin position="98"/>
        <end position="119"/>
    </location>
</feature>
<dbReference type="GO" id="GO:0005743">
    <property type="term" value="C:mitochondrial inner membrane"/>
    <property type="evidence" value="ECO:0007669"/>
    <property type="project" value="UniProtKB-SubCell"/>
</dbReference>
<evidence type="ECO:0000256" key="3">
    <source>
        <dbReference type="ARBA" id="ARBA00021009"/>
    </source>
</evidence>
<evidence type="ECO:0000256" key="1">
    <source>
        <dbReference type="ARBA" id="ARBA00004141"/>
    </source>
</evidence>
<proteinExistence type="inferred from homology"/>
<evidence type="ECO:0000256" key="2">
    <source>
        <dbReference type="ARBA" id="ARBA00010535"/>
    </source>
</evidence>
<keyword evidence="5 9" id="KW-1133">Transmembrane helix</keyword>
<gene>
    <name evidence="11" type="primary">nad1</name>
</gene>
<feature type="transmembrane region" description="Helical" evidence="9">
    <location>
        <begin position="285"/>
        <end position="309"/>
    </location>
</feature>
<evidence type="ECO:0000256" key="4">
    <source>
        <dbReference type="ARBA" id="ARBA00022692"/>
    </source>
</evidence>
<evidence type="ECO:0000256" key="8">
    <source>
        <dbReference type="RuleBase" id="RU000473"/>
    </source>
</evidence>
<evidence type="ECO:0000256" key="10">
    <source>
        <dbReference type="SAM" id="SignalP"/>
    </source>
</evidence>
<evidence type="ECO:0000256" key="5">
    <source>
        <dbReference type="ARBA" id="ARBA00022989"/>
    </source>
</evidence>
<feature type="transmembrane region" description="Helical" evidence="9">
    <location>
        <begin position="67"/>
        <end position="86"/>
    </location>
</feature>
<sequence>MSMFLVSVLMLVSVAFYIVVERKGLGMVQIRQGPNKVGFKAILQPVADGVKLFTKEVGVPFSASKEMYLLGPFICFFCAYSMWLLYPSSYYFISFEMGLLFFLCVSSFSVYGVFLVGWVCDSRYAFLGAMRAVAQSISYEVFLSICLFSCVVLVNSFNLLEIRDFCFLNFLIGQELMLLWILSILAETNRAPFDFVEGESELVAGYNVEFGGGGFSLLALAEYSNMLFMSLLSVVMFCSGVMMMSFIGNILMGMLMVFMSYFMVWVRGVVPRFRYDLLMKLCWQILLPLSLCLMICYSCVFVDIDVMLLF</sequence>
<organism evidence="11">
    <name type="scientific">Antigona lamellaris</name>
    <dbReference type="NCBI Taxonomy" id="345433"/>
    <lineage>
        <taxon>Eukaryota</taxon>
        <taxon>Metazoa</taxon>
        <taxon>Spiralia</taxon>
        <taxon>Lophotrochozoa</taxon>
        <taxon>Mollusca</taxon>
        <taxon>Bivalvia</taxon>
        <taxon>Autobranchia</taxon>
        <taxon>Heteroconchia</taxon>
        <taxon>Euheterodonta</taxon>
        <taxon>Imparidentia</taxon>
        <taxon>Neoheterodontei</taxon>
        <taxon>Venerida</taxon>
        <taxon>Veneroidea</taxon>
        <taxon>Veneridae</taxon>
        <taxon>Antigona</taxon>
    </lineage>
</organism>
<dbReference type="AlphaFoldDB" id="A0A866UBN6"/>
<dbReference type="InterPro" id="IPR001694">
    <property type="entry name" value="NADH_UbQ_OxRdtase_su1/FPO"/>
</dbReference>
<comment type="subcellular location">
    <subcellularLocation>
        <location evidence="1">Membrane</location>
        <topology evidence="1">Multi-pass membrane protein</topology>
    </subcellularLocation>
    <subcellularLocation>
        <location evidence="7">Mitochondrion inner membrane</location>
        <topology evidence="7">Multi-pass membrane protein</topology>
    </subcellularLocation>
</comment>
<evidence type="ECO:0000256" key="6">
    <source>
        <dbReference type="ARBA" id="ARBA00023136"/>
    </source>
</evidence>
<dbReference type="PANTHER" id="PTHR11432">
    <property type="entry name" value="NADH DEHYDROGENASE SUBUNIT 1"/>
    <property type="match status" value="1"/>
</dbReference>
<name>A0A866UBN6_9BIVA</name>
<reference evidence="11" key="1">
    <citation type="submission" date="2020-03" db="EMBL/GenBank/DDBJ databases">
        <title>the complete mitochondrial genome sequence of Antigona lamellaris.</title>
        <authorList>
            <person name="Zhong S."/>
        </authorList>
    </citation>
    <scope>NUCLEOTIDE SEQUENCE</scope>
</reference>
<keyword evidence="10" id="KW-0732">Signal</keyword>
<accession>A0A866UBN6</accession>
<dbReference type="GO" id="GO:0003954">
    <property type="term" value="F:NADH dehydrogenase activity"/>
    <property type="evidence" value="ECO:0007669"/>
    <property type="project" value="TreeGrafter"/>
</dbReference>
<feature type="signal peptide" evidence="10">
    <location>
        <begin position="1"/>
        <end position="15"/>
    </location>
</feature>
<keyword evidence="4 7" id="KW-0812">Transmembrane</keyword>
<dbReference type="PROSITE" id="PS00668">
    <property type="entry name" value="COMPLEX1_ND1_2"/>
    <property type="match status" value="1"/>
</dbReference>
<feature type="transmembrane region" description="Helical" evidence="9">
    <location>
        <begin position="246"/>
        <end position="265"/>
    </location>
</feature>
<feature type="transmembrane region" description="Helical" evidence="9">
    <location>
        <begin position="139"/>
        <end position="160"/>
    </location>
</feature>
<geneLocation type="mitochondrion" evidence="11"/>
<keyword evidence="6 9" id="KW-0472">Membrane</keyword>
<comment type="similarity">
    <text evidence="2 7">Belongs to the complex I subunit 1 family.</text>
</comment>
<keyword evidence="7" id="KW-0520">NAD</keyword>
<dbReference type="HAMAP" id="MF_01350">
    <property type="entry name" value="NDH1_NuoH"/>
    <property type="match status" value="1"/>
</dbReference>
<feature type="transmembrane region" description="Helical" evidence="9">
    <location>
        <begin position="167"/>
        <end position="186"/>
    </location>
</feature>
<comment type="catalytic activity">
    <reaction evidence="8">
        <text>a ubiquinone + NADH + 5 H(+)(in) = a ubiquinol + NAD(+) + 4 H(+)(out)</text>
        <dbReference type="Rhea" id="RHEA:29091"/>
        <dbReference type="Rhea" id="RHEA-COMP:9565"/>
        <dbReference type="Rhea" id="RHEA-COMP:9566"/>
        <dbReference type="ChEBI" id="CHEBI:15378"/>
        <dbReference type="ChEBI" id="CHEBI:16389"/>
        <dbReference type="ChEBI" id="CHEBI:17976"/>
        <dbReference type="ChEBI" id="CHEBI:57540"/>
        <dbReference type="ChEBI" id="CHEBI:57945"/>
        <dbReference type="EC" id="7.1.1.2"/>
    </reaction>
</comment>
<feature type="transmembrane region" description="Helical" evidence="9">
    <location>
        <begin position="215"/>
        <end position="239"/>
    </location>
</feature>
<protein>
    <recommendedName>
        <fullName evidence="3 8">NADH-ubiquinone oxidoreductase chain 1</fullName>
        <ecNumber evidence="8">7.1.1.2</ecNumber>
    </recommendedName>
</protein>